<keyword evidence="3" id="KW-1185">Reference proteome</keyword>
<sequence length="228" mass="26171">MNSKLTRLYYILNGKFKHITQSTHLKKTWYGNKGGGFYVAHQFINQNSVVYSFGIGEDISFDRCLIENHSCTVFAFDPTPKSIAWCKNQVLPTTFYLKEYGIALETGKMPFHLPKNKTYISGSLILNNGVSSQDILHVQMKSFIDIANELGHKNIDLLKMDIEGSEYDVIDGILNSDIEIKQIVVEFHERFFQNGKQKTCEFIQKMKSKGYHIFGISDIFEEVSFVKL</sequence>
<dbReference type="PANTHER" id="PTHR32026">
    <property type="entry name" value="METHYLTRANSFERASE-LIKE PROTEIN 24"/>
    <property type="match status" value="1"/>
</dbReference>
<organism evidence="2 3">
    <name type="scientific">Saccharicrinis fermentans DSM 9555 = JCM 21142</name>
    <dbReference type="NCBI Taxonomy" id="869213"/>
    <lineage>
        <taxon>Bacteria</taxon>
        <taxon>Pseudomonadati</taxon>
        <taxon>Bacteroidota</taxon>
        <taxon>Bacteroidia</taxon>
        <taxon>Marinilabiliales</taxon>
        <taxon>Marinilabiliaceae</taxon>
        <taxon>Saccharicrinis</taxon>
    </lineage>
</organism>
<dbReference type="SUPFAM" id="SSF53335">
    <property type="entry name" value="S-adenosyl-L-methionine-dependent methyltransferases"/>
    <property type="match status" value="1"/>
</dbReference>
<dbReference type="InterPro" id="IPR029063">
    <property type="entry name" value="SAM-dependent_MTases_sf"/>
</dbReference>
<dbReference type="NCBIfam" id="TIGR01444">
    <property type="entry name" value="fkbM_fam"/>
    <property type="match status" value="1"/>
</dbReference>
<dbReference type="PANTHER" id="PTHR32026:SF10">
    <property type="entry name" value="METHYLTRANSFERASE-LIKE PROTEIN 24-RELATED"/>
    <property type="match status" value="1"/>
</dbReference>
<accession>W7Y852</accession>
<dbReference type="RefSeq" id="WP_052343312.1">
    <property type="nucleotide sequence ID" value="NZ_BAMD01000045.1"/>
</dbReference>
<keyword evidence="2" id="KW-0489">Methyltransferase</keyword>
<comment type="caution">
    <text evidence="2">The sequence shown here is derived from an EMBL/GenBank/DDBJ whole genome shotgun (WGS) entry which is preliminary data.</text>
</comment>
<dbReference type="InterPro" id="IPR006342">
    <property type="entry name" value="FkbM_mtfrase"/>
</dbReference>
<dbReference type="eggNOG" id="ENOG503204M">
    <property type="taxonomic scope" value="Bacteria"/>
</dbReference>
<evidence type="ECO:0000313" key="3">
    <source>
        <dbReference type="Proteomes" id="UP000019402"/>
    </source>
</evidence>
<dbReference type="Gene3D" id="3.40.50.150">
    <property type="entry name" value="Vaccinia Virus protein VP39"/>
    <property type="match status" value="1"/>
</dbReference>
<dbReference type="GO" id="GO:0008168">
    <property type="term" value="F:methyltransferase activity"/>
    <property type="evidence" value="ECO:0007669"/>
    <property type="project" value="UniProtKB-KW"/>
</dbReference>
<proteinExistence type="predicted"/>
<dbReference type="EMBL" id="BAMD01000045">
    <property type="protein sequence ID" value="GAF04442.1"/>
    <property type="molecule type" value="Genomic_DNA"/>
</dbReference>
<dbReference type="AlphaFoldDB" id="W7Y852"/>
<protein>
    <submittedName>
        <fullName evidence="2">2-O-methyltransferase NoeI</fullName>
    </submittedName>
</protein>
<dbReference type="Proteomes" id="UP000019402">
    <property type="component" value="Unassembled WGS sequence"/>
</dbReference>
<keyword evidence="2" id="KW-0808">Transferase</keyword>
<feature type="domain" description="Methyltransferase FkbM" evidence="1">
    <location>
        <begin position="68"/>
        <end position="212"/>
    </location>
</feature>
<dbReference type="InterPro" id="IPR026913">
    <property type="entry name" value="METTL24"/>
</dbReference>
<name>W7Y852_9BACT</name>
<dbReference type="GO" id="GO:0032259">
    <property type="term" value="P:methylation"/>
    <property type="evidence" value="ECO:0007669"/>
    <property type="project" value="UniProtKB-KW"/>
</dbReference>
<reference evidence="2 3" key="1">
    <citation type="journal article" date="2014" name="Genome Announc.">
        <title>Draft Genome Sequence of Cytophaga fermentans JCM 21142T, a Facultative Anaerobe Isolated from Marine Mud.</title>
        <authorList>
            <person name="Starns D."/>
            <person name="Oshima K."/>
            <person name="Suda W."/>
            <person name="Iino T."/>
            <person name="Yuki M."/>
            <person name="Inoue J."/>
            <person name="Kitamura K."/>
            <person name="Iida T."/>
            <person name="Darby A."/>
            <person name="Hattori M."/>
            <person name="Ohkuma M."/>
        </authorList>
    </citation>
    <scope>NUCLEOTIDE SEQUENCE [LARGE SCALE GENOMIC DNA]</scope>
    <source>
        <strain evidence="2 3">JCM 21142</strain>
    </source>
</reference>
<evidence type="ECO:0000313" key="2">
    <source>
        <dbReference type="EMBL" id="GAF04442.1"/>
    </source>
</evidence>
<gene>
    <name evidence="2" type="ORF">JCM21142_83148</name>
</gene>
<evidence type="ECO:0000259" key="1">
    <source>
        <dbReference type="Pfam" id="PF05050"/>
    </source>
</evidence>
<dbReference type="OrthoDB" id="9812600at2"/>
<dbReference type="Pfam" id="PF05050">
    <property type="entry name" value="Methyltransf_21"/>
    <property type="match status" value="1"/>
</dbReference>
<dbReference type="STRING" id="869213.GCA_000517085_03819"/>